<organism evidence="1 2">
    <name type="scientific">Neisseria cinerea ATCC 14685</name>
    <dbReference type="NCBI Taxonomy" id="546262"/>
    <lineage>
        <taxon>Bacteria</taxon>
        <taxon>Pseudomonadati</taxon>
        <taxon>Pseudomonadota</taxon>
        <taxon>Betaproteobacteria</taxon>
        <taxon>Neisseriales</taxon>
        <taxon>Neisseriaceae</taxon>
        <taxon>Neisseria</taxon>
    </lineage>
</organism>
<dbReference type="Proteomes" id="UP000003294">
    <property type="component" value="Unassembled WGS sequence"/>
</dbReference>
<accession>D0W535</accession>
<dbReference type="EMBL" id="ACDY02000012">
    <property type="protein sequence ID" value="EEZ71035.1"/>
    <property type="molecule type" value="Genomic_DNA"/>
</dbReference>
<evidence type="ECO:0000313" key="2">
    <source>
        <dbReference type="Proteomes" id="UP000003294"/>
    </source>
</evidence>
<evidence type="ECO:0000313" key="1">
    <source>
        <dbReference type="EMBL" id="EEZ71035.1"/>
    </source>
</evidence>
<name>D0W535_NEICI</name>
<sequence>MLACCRMVAPYKKCRLKRTLFQTAFFYKAFIHGLGKWHHR</sequence>
<comment type="caution">
    <text evidence="1">The sequence shown here is derived from an EMBL/GenBank/DDBJ whole genome shotgun (WGS) entry which is preliminary data.</text>
</comment>
<gene>
    <name evidence="1" type="ORF">NEICINOT_04785</name>
</gene>
<reference evidence="1 2" key="1">
    <citation type="submission" date="2009-10" db="EMBL/GenBank/DDBJ databases">
        <authorList>
            <person name="Weinstock G."/>
            <person name="Sodergren E."/>
            <person name="Clifton S."/>
            <person name="Fulton L."/>
            <person name="Fulton B."/>
            <person name="Courtney L."/>
            <person name="Fronick C."/>
            <person name="Harrison M."/>
            <person name="Strong C."/>
            <person name="Farmer C."/>
            <person name="Delahaunty K."/>
            <person name="Markovic C."/>
            <person name="Hall O."/>
            <person name="Minx P."/>
            <person name="Tomlinson C."/>
            <person name="Mitreva M."/>
            <person name="Nelson J."/>
            <person name="Hou S."/>
            <person name="Wollam A."/>
            <person name="Pepin K.H."/>
            <person name="Johnson M."/>
            <person name="Bhonagiri V."/>
            <person name="Nash W.E."/>
            <person name="Warren W."/>
            <person name="Chinwalla A."/>
            <person name="Mardis E.R."/>
            <person name="Wilson R.K."/>
        </authorList>
    </citation>
    <scope>NUCLEOTIDE SEQUENCE [LARGE SCALE GENOMIC DNA]</scope>
    <source>
        <strain evidence="1 2">ATCC 14685</strain>
    </source>
</reference>
<proteinExistence type="predicted"/>
<protein>
    <submittedName>
        <fullName evidence="1">Uncharacterized protein</fullName>
    </submittedName>
</protein>
<dbReference type="STRING" id="546262.NEICINOT_04785"/>
<dbReference type="AlphaFoldDB" id="D0W535"/>